<dbReference type="PANTHER" id="PTHR30532:SF1">
    <property type="entry name" value="IRON(3+)-HYDROXAMATE-BINDING PROTEIN FHUD"/>
    <property type="match status" value="1"/>
</dbReference>
<proteinExistence type="inferred from homology"/>
<keyword evidence="5" id="KW-0732">Signal</keyword>
<dbReference type="InterPro" id="IPR002491">
    <property type="entry name" value="ABC_transptr_periplasmic_BD"/>
</dbReference>
<keyword evidence="4" id="KW-0408">Iron</keyword>
<evidence type="ECO:0000256" key="5">
    <source>
        <dbReference type="ARBA" id="ARBA00022729"/>
    </source>
</evidence>
<evidence type="ECO:0000313" key="7">
    <source>
        <dbReference type="EMBL" id="PRD15291.1"/>
    </source>
</evidence>
<dbReference type="CDD" id="cd01146">
    <property type="entry name" value="FhuD"/>
    <property type="match status" value="1"/>
</dbReference>
<sequence length="297" mass="33485">MTLTSEQHSRRRLLMLLACSPLFATPGLLAAPADPHRVIALEWRPVELLLALGIMPLAVADLPNYRRWVVEPELAPDVIDVGLRNEPNLELLQRLKPSLMLLSRGFGPNAKRISTLSPQWTSQFSTAERGPLASTVADIRTLGSLLGRDAEAERYLAAMDRRLNTSAERLQGYRQEKLLMFSFLDSRRVMVFGKGSLFGDILSRLGLNSAWQGETNQWGSTIVGIERLAKMEGVRALCFLHGDDDPMREIAHARLWRSIPFVREEKLHLLPAVWFFGANYSALRFCQLLEQTLEARV</sequence>
<dbReference type="RefSeq" id="WP_105593069.1">
    <property type="nucleotide sequence ID" value="NZ_PDET01000007.1"/>
</dbReference>
<dbReference type="GO" id="GO:0030288">
    <property type="term" value="C:outer membrane-bounded periplasmic space"/>
    <property type="evidence" value="ECO:0007669"/>
    <property type="project" value="TreeGrafter"/>
</dbReference>
<comment type="subcellular location">
    <subcellularLocation>
        <location evidence="1">Cell envelope</location>
    </subcellularLocation>
</comment>
<accession>A0A2S9IBW1</accession>
<evidence type="ECO:0000256" key="1">
    <source>
        <dbReference type="ARBA" id="ARBA00004196"/>
    </source>
</evidence>
<dbReference type="SUPFAM" id="SSF53807">
    <property type="entry name" value="Helical backbone' metal receptor"/>
    <property type="match status" value="1"/>
</dbReference>
<evidence type="ECO:0000256" key="2">
    <source>
        <dbReference type="ARBA" id="ARBA00008814"/>
    </source>
</evidence>
<comment type="similarity">
    <text evidence="2">Belongs to the bacterial solute-binding protein 8 family.</text>
</comment>
<dbReference type="PROSITE" id="PS50983">
    <property type="entry name" value="FE_B12_PBP"/>
    <property type="match status" value="1"/>
</dbReference>
<dbReference type="Gene3D" id="3.40.50.1980">
    <property type="entry name" value="Nitrogenase molybdenum iron protein domain"/>
    <property type="match status" value="2"/>
</dbReference>
<dbReference type="OrthoDB" id="6160519at2"/>
<dbReference type="Proteomes" id="UP000239181">
    <property type="component" value="Unassembled WGS sequence"/>
</dbReference>
<keyword evidence="8" id="KW-1185">Reference proteome</keyword>
<dbReference type="PRINTS" id="PR01715">
    <property type="entry name" value="FERRIBNDNGPP"/>
</dbReference>
<dbReference type="GO" id="GO:1901678">
    <property type="term" value="P:iron coordination entity transport"/>
    <property type="evidence" value="ECO:0007669"/>
    <property type="project" value="UniProtKB-ARBA"/>
</dbReference>
<reference evidence="7 8" key="1">
    <citation type="submission" date="2017-10" db="EMBL/GenBank/DDBJ databases">
        <title>Draft genome of two endophytic bacteria isolated from 'guarana' Paullinia cupana (Mart.) Ducke.</title>
        <authorList>
            <person name="Siqueira K.A."/>
            <person name="Liotti R.G."/>
            <person name="Mendes T.A."/>
            <person name="Soares M.A."/>
        </authorList>
    </citation>
    <scope>NUCLEOTIDE SEQUENCE [LARGE SCALE GENOMIC DNA]</scope>
    <source>
        <strain evidence="7 8">342</strain>
    </source>
</reference>
<name>A0A2S9IBW1_9GAMM</name>
<evidence type="ECO:0000259" key="6">
    <source>
        <dbReference type="PROSITE" id="PS50983"/>
    </source>
</evidence>
<keyword evidence="4" id="KW-0410">Iron transport</keyword>
<feature type="domain" description="Fe/B12 periplasmic-binding" evidence="6">
    <location>
        <begin position="37"/>
        <end position="297"/>
    </location>
</feature>
<dbReference type="Pfam" id="PF01497">
    <property type="entry name" value="Peripla_BP_2"/>
    <property type="match status" value="1"/>
</dbReference>
<dbReference type="AlphaFoldDB" id="A0A2S9IBW1"/>
<organism evidence="7 8">
    <name type="scientific">Pantoea coffeiphila</name>
    <dbReference type="NCBI Taxonomy" id="1465635"/>
    <lineage>
        <taxon>Bacteria</taxon>
        <taxon>Pseudomonadati</taxon>
        <taxon>Pseudomonadota</taxon>
        <taxon>Gammaproteobacteria</taxon>
        <taxon>Enterobacterales</taxon>
        <taxon>Erwiniaceae</taxon>
        <taxon>Pantoea</taxon>
    </lineage>
</organism>
<dbReference type="InterPro" id="IPR051313">
    <property type="entry name" value="Bact_iron-sidero_bind"/>
</dbReference>
<dbReference type="PANTHER" id="PTHR30532">
    <property type="entry name" value="IRON III DICITRATE-BINDING PERIPLASMIC PROTEIN"/>
    <property type="match status" value="1"/>
</dbReference>
<evidence type="ECO:0000313" key="8">
    <source>
        <dbReference type="Proteomes" id="UP000239181"/>
    </source>
</evidence>
<comment type="caution">
    <text evidence="7">The sequence shown here is derived from an EMBL/GenBank/DDBJ whole genome shotgun (WGS) entry which is preliminary data.</text>
</comment>
<keyword evidence="4" id="KW-0406">Ion transport</keyword>
<keyword evidence="3" id="KW-0813">Transport</keyword>
<protein>
    <submittedName>
        <fullName evidence="7">Iron-hydroxamate transporter substrate-binding subunit</fullName>
    </submittedName>
</protein>
<evidence type="ECO:0000256" key="4">
    <source>
        <dbReference type="ARBA" id="ARBA00022496"/>
    </source>
</evidence>
<evidence type="ECO:0000256" key="3">
    <source>
        <dbReference type="ARBA" id="ARBA00022448"/>
    </source>
</evidence>
<dbReference type="NCBIfam" id="NF007864">
    <property type="entry name" value="PRK10576.1"/>
    <property type="match status" value="1"/>
</dbReference>
<dbReference type="EMBL" id="PDET01000007">
    <property type="protein sequence ID" value="PRD15291.1"/>
    <property type="molecule type" value="Genomic_DNA"/>
</dbReference>
<gene>
    <name evidence="7" type="ORF">CQW29_12610</name>
</gene>